<dbReference type="GO" id="GO:0000122">
    <property type="term" value="P:negative regulation of transcription by RNA polymerase II"/>
    <property type="evidence" value="ECO:0007669"/>
    <property type="project" value="UniProtKB-ARBA"/>
</dbReference>
<dbReference type="Gene3D" id="1.10.10.2100">
    <property type="match status" value="1"/>
</dbReference>
<name>T1G6Z0_HELRO</name>
<dbReference type="FunFam" id="1.10.10.2100:FF:000002">
    <property type="entry name" value="cell growth-regulating nucleolar protein-like"/>
    <property type="match status" value="1"/>
</dbReference>
<dbReference type="EMBL" id="AMQM01007228">
    <property type="status" value="NOT_ANNOTATED_CDS"/>
    <property type="molecule type" value="Genomic_DNA"/>
</dbReference>
<evidence type="ECO:0000256" key="2">
    <source>
        <dbReference type="ARBA" id="ARBA00022723"/>
    </source>
</evidence>
<proteinExistence type="predicted"/>
<dbReference type="InterPro" id="IPR036236">
    <property type="entry name" value="Znf_C2H2_sf"/>
</dbReference>
<dbReference type="Proteomes" id="UP000015101">
    <property type="component" value="Unassembled WGS sequence"/>
</dbReference>
<dbReference type="FunFam" id="3.30.1490.490:FF:000001">
    <property type="entry name" value="cell growth-regulating nucleolar protein-like"/>
    <property type="match status" value="1"/>
</dbReference>
<evidence type="ECO:0000256" key="5">
    <source>
        <dbReference type="ARBA" id="ARBA00022833"/>
    </source>
</evidence>
<evidence type="ECO:0000256" key="7">
    <source>
        <dbReference type="ARBA" id="ARBA00023242"/>
    </source>
</evidence>
<protein>
    <recommendedName>
        <fullName evidence="9">Zinc finger C2H2 LYAR-type domain-containing protein</fullName>
    </recommendedName>
</protein>
<gene>
    <name evidence="11" type="primary">20216837</name>
    <name evidence="10" type="ORF">HELRODRAFT_88137</name>
</gene>
<dbReference type="GO" id="GO:0003677">
    <property type="term" value="F:DNA binding"/>
    <property type="evidence" value="ECO:0007669"/>
    <property type="project" value="InterPro"/>
</dbReference>
<keyword evidence="4 8" id="KW-0863">Zinc-finger</keyword>
<evidence type="ECO:0000256" key="8">
    <source>
        <dbReference type="PROSITE-ProRule" id="PRU01145"/>
    </source>
</evidence>
<keyword evidence="2" id="KW-0479">Metal-binding</keyword>
<reference evidence="11" key="3">
    <citation type="submission" date="2015-06" db="UniProtKB">
        <authorList>
            <consortium name="EnsemblMetazoa"/>
        </authorList>
    </citation>
    <scope>IDENTIFICATION</scope>
</reference>
<organism evidence="11 12">
    <name type="scientific">Helobdella robusta</name>
    <name type="common">Californian leech</name>
    <dbReference type="NCBI Taxonomy" id="6412"/>
    <lineage>
        <taxon>Eukaryota</taxon>
        <taxon>Metazoa</taxon>
        <taxon>Spiralia</taxon>
        <taxon>Lophotrochozoa</taxon>
        <taxon>Annelida</taxon>
        <taxon>Clitellata</taxon>
        <taxon>Hirudinea</taxon>
        <taxon>Rhynchobdellida</taxon>
        <taxon>Glossiphoniidae</taxon>
        <taxon>Helobdella</taxon>
    </lineage>
</organism>
<dbReference type="eggNOG" id="KOG2186">
    <property type="taxonomic scope" value="Eukaryota"/>
</dbReference>
<evidence type="ECO:0000256" key="1">
    <source>
        <dbReference type="ARBA" id="ARBA00004123"/>
    </source>
</evidence>
<reference evidence="12" key="1">
    <citation type="submission" date="2012-12" db="EMBL/GenBank/DDBJ databases">
        <authorList>
            <person name="Hellsten U."/>
            <person name="Grimwood J."/>
            <person name="Chapman J.A."/>
            <person name="Shapiro H."/>
            <person name="Aerts A."/>
            <person name="Otillar R.P."/>
            <person name="Terry A.Y."/>
            <person name="Boore J.L."/>
            <person name="Simakov O."/>
            <person name="Marletaz F."/>
            <person name="Cho S.-J."/>
            <person name="Edsinger-Gonzales E."/>
            <person name="Havlak P."/>
            <person name="Kuo D.-H."/>
            <person name="Larsson T."/>
            <person name="Lv J."/>
            <person name="Arendt D."/>
            <person name="Savage R."/>
            <person name="Osoegawa K."/>
            <person name="de Jong P."/>
            <person name="Lindberg D.R."/>
            <person name="Seaver E.C."/>
            <person name="Weisblat D.A."/>
            <person name="Putnam N.H."/>
            <person name="Grigoriev I.V."/>
            <person name="Rokhsar D.S."/>
        </authorList>
    </citation>
    <scope>NUCLEOTIDE SEQUENCE</scope>
</reference>
<dbReference type="Gene3D" id="3.30.1490.490">
    <property type="match status" value="1"/>
</dbReference>
<keyword evidence="7" id="KW-0539">Nucleus</keyword>
<sequence length="141" mass="16161">MVVFACSVCGDSLKLSQVEKHCQTTCRNCLMLSCIDCGKEFWGQDYAQHNKCISEEEKYSGKNFKPRPGAKKGEQKHELWTQQVQQAALKCKANKKLTDLLTKISNYPNIPRKKAKFLNFLKNSLRLFDTNLLDQAWDAIV</sequence>
<keyword evidence="12" id="KW-1185">Reference proteome</keyword>
<comment type="subcellular location">
    <subcellularLocation>
        <location evidence="1">Nucleus</location>
    </subcellularLocation>
</comment>
<dbReference type="InterPro" id="IPR039999">
    <property type="entry name" value="LYAR"/>
</dbReference>
<keyword evidence="5" id="KW-0862">Zinc</keyword>
<dbReference type="PANTHER" id="PTHR13100:SF10">
    <property type="entry name" value="CELL GROWTH-REGULATING NUCLEOLAR PROTEIN"/>
    <property type="match status" value="1"/>
</dbReference>
<dbReference type="InterPro" id="IPR014898">
    <property type="entry name" value="Znf_C2H2_LYAR"/>
</dbReference>
<evidence type="ECO:0000256" key="3">
    <source>
        <dbReference type="ARBA" id="ARBA00022737"/>
    </source>
</evidence>
<dbReference type="OrthoDB" id="21474at2759"/>
<dbReference type="PROSITE" id="PS51804">
    <property type="entry name" value="ZF_C2HC_LYAR"/>
    <property type="match status" value="2"/>
</dbReference>
<dbReference type="OMA" id="QGEQAQI"/>
<feature type="domain" description="Zinc finger C2H2 LYAR-type" evidence="9">
    <location>
        <begin position="32"/>
        <end position="59"/>
    </location>
</feature>
<dbReference type="EMBL" id="KB097587">
    <property type="protein sequence ID" value="ESN93856.1"/>
    <property type="molecule type" value="Genomic_DNA"/>
</dbReference>
<dbReference type="KEGG" id="hro:HELRODRAFT_88137"/>
<dbReference type="CTD" id="20216837"/>
<dbReference type="SUPFAM" id="SSF57667">
    <property type="entry name" value="beta-beta-alpha zinc fingers"/>
    <property type="match status" value="1"/>
</dbReference>
<dbReference type="GO" id="GO:0008270">
    <property type="term" value="F:zinc ion binding"/>
    <property type="evidence" value="ECO:0007669"/>
    <property type="project" value="UniProtKB-KW"/>
</dbReference>
<keyword evidence="6" id="KW-0175">Coiled coil</keyword>
<reference evidence="10 12" key="2">
    <citation type="journal article" date="2013" name="Nature">
        <title>Insights into bilaterian evolution from three spiralian genomes.</title>
        <authorList>
            <person name="Simakov O."/>
            <person name="Marletaz F."/>
            <person name="Cho S.J."/>
            <person name="Edsinger-Gonzales E."/>
            <person name="Havlak P."/>
            <person name="Hellsten U."/>
            <person name="Kuo D.H."/>
            <person name="Larsson T."/>
            <person name="Lv J."/>
            <person name="Arendt D."/>
            <person name="Savage R."/>
            <person name="Osoegawa K."/>
            <person name="de Jong P."/>
            <person name="Grimwood J."/>
            <person name="Chapman J.A."/>
            <person name="Shapiro H."/>
            <person name="Aerts A."/>
            <person name="Otillar R.P."/>
            <person name="Terry A.Y."/>
            <person name="Boore J.L."/>
            <person name="Grigoriev I.V."/>
            <person name="Lindberg D.R."/>
            <person name="Seaver E.C."/>
            <person name="Weisblat D.A."/>
            <person name="Putnam N.H."/>
            <person name="Rokhsar D.S."/>
        </authorList>
    </citation>
    <scope>NUCLEOTIDE SEQUENCE</scope>
</reference>
<evidence type="ECO:0000256" key="4">
    <source>
        <dbReference type="ARBA" id="ARBA00022771"/>
    </source>
</evidence>
<dbReference type="Pfam" id="PF08790">
    <property type="entry name" value="zf-LYAR"/>
    <property type="match status" value="1"/>
</dbReference>
<dbReference type="InParanoid" id="T1G6Z0"/>
<keyword evidence="3" id="KW-0677">Repeat</keyword>
<evidence type="ECO:0000313" key="12">
    <source>
        <dbReference type="Proteomes" id="UP000015101"/>
    </source>
</evidence>
<dbReference type="FunCoup" id="T1G6Z0">
    <property type="interactions" value="196"/>
</dbReference>
<evidence type="ECO:0000259" key="9">
    <source>
        <dbReference type="Pfam" id="PF08790"/>
    </source>
</evidence>
<evidence type="ECO:0000256" key="6">
    <source>
        <dbReference type="ARBA" id="ARBA00023054"/>
    </source>
</evidence>
<dbReference type="GO" id="GO:0005730">
    <property type="term" value="C:nucleolus"/>
    <property type="evidence" value="ECO:0007669"/>
    <property type="project" value="UniProtKB-ARBA"/>
</dbReference>
<dbReference type="GeneID" id="20216837"/>
<evidence type="ECO:0000313" key="10">
    <source>
        <dbReference type="EMBL" id="ESN93856.1"/>
    </source>
</evidence>
<accession>T1G6Z0</accession>
<dbReference type="STRING" id="6412.T1G6Z0"/>
<dbReference type="AlphaFoldDB" id="T1G6Z0"/>
<dbReference type="EnsemblMetazoa" id="HelroT88137">
    <property type="protein sequence ID" value="HelroP88137"/>
    <property type="gene ID" value="HelroG88137"/>
</dbReference>
<evidence type="ECO:0000313" key="11">
    <source>
        <dbReference type="EnsemblMetazoa" id="HelroP88137"/>
    </source>
</evidence>
<dbReference type="HOGENOM" id="CLU_057137_2_0_1"/>
<dbReference type="PANTHER" id="PTHR13100">
    <property type="entry name" value="CELL GROWTH-REGULATING NUCLEOLAR PROTEIN LYAR"/>
    <property type="match status" value="1"/>
</dbReference>
<dbReference type="RefSeq" id="XP_009028013.1">
    <property type="nucleotide sequence ID" value="XM_009029765.1"/>
</dbReference>